<reference evidence="7 8" key="1">
    <citation type="submission" date="2019-10" db="EMBL/GenBank/DDBJ databases">
        <title>Streptomyces tenebrisbrunneis sp.nov., an endogenous actinomycete isolated from of Lycium ruthenicum.</title>
        <authorList>
            <person name="Ma L."/>
        </authorList>
    </citation>
    <scope>NUCLEOTIDE SEQUENCE [LARGE SCALE GENOMIC DNA]</scope>
    <source>
        <strain evidence="7 8">TRM 66187</strain>
    </source>
</reference>
<evidence type="ECO:0000256" key="3">
    <source>
        <dbReference type="ARBA" id="ARBA00007592"/>
    </source>
</evidence>
<dbReference type="EMBL" id="WHPN01000377">
    <property type="protein sequence ID" value="KAF4406232.1"/>
    <property type="molecule type" value="Genomic_DNA"/>
</dbReference>
<dbReference type="HAMAP" id="MF_00694">
    <property type="entry name" value="KDGDH"/>
    <property type="match status" value="1"/>
</dbReference>
<dbReference type="SMART" id="SM01130">
    <property type="entry name" value="DHDPS"/>
    <property type="match status" value="1"/>
</dbReference>
<comment type="catalytic activity">
    <reaction evidence="1 5">
        <text>5-dehydro-4-deoxy-D-glucarate + H(+) = 2,5-dioxopentanoate + CO2 + H2O</text>
        <dbReference type="Rhea" id="RHEA:24608"/>
        <dbReference type="ChEBI" id="CHEBI:15377"/>
        <dbReference type="ChEBI" id="CHEBI:15378"/>
        <dbReference type="ChEBI" id="CHEBI:16526"/>
        <dbReference type="ChEBI" id="CHEBI:42819"/>
        <dbReference type="ChEBI" id="CHEBI:58136"/>
        <dbReference type="EC" id="4.2.1.41"/>
    </reaction>
</comment>
<evidence type="ECO:0000256" key="1">
    <source>
        <dbReference type="ARBA" id="ARBA00001446"/>
    </source>
</evidence>
<proteinExistence type="inferred from homology"/>
<dbReference type="InterPro" id="IPR002220">
    <property type="entry name" value="DapA-like"/>
</dbReference>
<comment type="caution">
    <text evidence="7">The sequence shown here is derived from an EMBL/GenBank/DDBJ whole genome shotgun (WGS) entry which is preliminary data.</text>
</comment>
<dbReference type="PANTHER" id="PTHR12128:SF19">
    <property type="entry name" value="5-DEHYDRO-4-DEOXYGLUCARATE DEHYDRATASE 2-RELATED"/>
    <property type="match status" value="1"/>
</dbReference>
<evidence type="ECO:0000256" key="4">
    <source>
        <dbReference type="ARBA" id="ARBA00023239"/>
    </source>
</evidence>
<protein>
    <recommendedName>
        <fullName evidence="5">Probable 5-dehydro-4-deoxyglucarate dehydratase</fullName>
        <ecNumber evidence="5">4.2.1.41</ecNumber>
    </recommendedName>
    <alternativeName>
        <fullName evidence="5">5-keto-4-deoxy-glucarate dehydratase</fullName>
        <shortName evidence="5">KDGDH</shortName>
    </alternativeName>
</protein>
<dbReference type="Proteomes" id="UP000621266">
    <property type="component" value="Unassembled WGS sequence"/>
</dbReference>
<name>A0ABQ7FCD3_9ACTN</name>
<evidence type="ECO:0000313" key="7">
    <source>
        <dbReference type="EMBL" id="KAF4406232.1"/>
    </source>
</evidence>
<dbReference type="Gene3D" id="3.20.20.70">
    <property type="entry name" value="Aldolase class I"/>
    <property type="match status" value="1"/>
</dbReference>
<dbReference type="Pfam" id="PF00701">
    <property type="entry name" value="DHDPS"/>
    <property type="match status" value="1"/>
</dbReference>
<dbReference type="SUPFAM" id="SSF51569">
    <property type="entry name" value="Aldolase"/>
    <property type="match status" value="1"/>
</dbReference>
<evidence type="ECO:0000313" key="8">
    <source>
        <dbReference type="Proteomes" id="UP000621266"/>
    </source>
</evidence>
<keyword evidence="8" id="KW-1185">Reference proteome</keyword>
<comment type="similarity">
    <text evidence="3 5 6">Belongs to the DapA family.</text>
</comment>
<dbReference type="InterPro" id="IPR013785">
    <property type="entry name" value="Aldolase_TIM"/>
</dbReference>
<comment type="pathway">
    <text evidence="2 5">Carbohydrate acid metabolism; D-glucarate degradation; 2,5-dioxopentanoate from D-glucarate: step 2/2.</text>
</comment>
<accession>A0ABQ7FCD3</accession>
<organism evidence="7 8">
    <name type="scientific">Streptomyces lycii</name>
    <dbReference type="NCBI Taxonomy" id="2654337"/>
    <lineage>
        <taxon>Bacteria</taxon>
        <taxon>Bacillati</taxon>
        <taxon>Actinomycetota</taxon>
        <taxon>Actinomycetes</taxon>
        <taxon>Kitasatosporales</taxon>
        <taxon>Streptomycetaceae</taxon>
        <taxon>Streptomyces</taxon>
    </lineage>
</organism>
<dbReference type="NCBIfam" id="NF002958">
    <property type="entry name" value="PRK03620.1"/>
    <property type="match status" value="1"/>
</dbReference>
<evidence type="ECO:0000256" key="6">
    <source>
        <dbReference type="PIRNR" id="PIRNR001365"/>
    </source>
</evidence>
<evidence type="ECO:0000256" key="5">
    <source>
        <dbReference type="HAMAP-Rule" id="MF_00694"/>
    </source>
</evidence>
<keyword evidence="4 5" id="KW-0456">Lyase</keyword>
<dbReference type="GO" id="GO:0047448">
    <property type="term" value="F:5-dehydro-4-deoxyglucarate dehydratase activity"/>
    <property type="evidence" value="ECO:0007669"/>
    <property type="project" value="UniProtKB-EC"/>
</dbReference>
<dbReference type="PANTHER" id="PTHR12128">
    <property type="entry name" value="DIHYDRODIPICOLINATE SYNTHASE"/>
    <property type="match status" value="1"/>
</dbReference>
<dbReference type="EC" id="4.2.1.41" evidence="5"/>
<sequence length="314" mass="32503">MTQPATGLNGLLAFPLTPFTENLEVNLDAFAHNVETHVAAGAGALFVGCGTGEFSSLTTEELSALLRTAREVVDGRVPVWAGAGGGAAAARAGVEAAQEGGADGVLLLPPYLVSGPPSGLVAHVRYAVGTTDVPLIVYHRATSVFSEASAVALLDIPSVIGIKDGHGDVELMSRIVTAVRASGGRGKDFLFFNGLPTAEVSARAYAAIGVERYSSAVHCYVPEIAARFHRALTERDDATMDALLSGFYLPLVALRDETPGFAVSLVKAAARLRGHKAGTVRPPLAEPDPGQLRRLEEIIASGLDTLAALGEGGR</sequence>
<dbReference type="PIRSF" id="PIRSF001365">
    <property type="entry name" value="DHDPS"/>
    <property type="match status" value="1"/>
</dbReference>
<gene>
    <name evidence="7" type="ORF">GCU69_26045</name>
</gene>
<dbReference type="InterPro" id="IPR017655">
    <property type="entry name" value="Dehydro-deoxyglucarate_dehyd"/>
</dbReference>
<dbReference type="RefSeq" id="WP_098750091.1">
    <property type="nucleotide sequence ID" value="NZ_WHPN01000377.1"/>
</dbReference>
<evidence type="ECO:0000256" key="2">
    <source>
        <dbReference type="ARBA" id="ARBA00004983"/>
    </source>
</evidence>